<evidence type="ECO:0000313" key="3">
    <source>
        <dbReference type="Proteomes" id="UP000076830"/>
    </source>
</evidence>
<feature type="region of interest" description="Disordered" evidence="1">
    <location>
        <begin position="1"/>
        <end position="81"/>
    </location>
</feature>
<feature type="compositionally biased region" description="Basic and acidic residues" evidence="1">
    <location>
        <begin position="72"/>
        <end position="81"/>
    </location>
</feature>
<evidence type="ECO:0000313" key="2">
    <source>
        <dbReference type="EMBL" id="ANB16980.1"/>
    </source>
</evidence>
<dbReference type="EMBL" id="CP015249">
    <property type="protein sequence ID" value="ANB16980.1"/>
    <property type="molecule type" value="Genomic_DNA"/>
</dbReference>
<keyword evidence="3" id="KW-1185">Reference proteome</keyword>
<reference evidence="2 3" key="1">
    <citation type="submission" date="2016-04" db="EMBL/GenBank/DDBJ databases">
        <title>Complete genome sequence of Dokdonella koreensis DS-123T.</title>
        <authorList>
            <person name="Kim J.F."/>
            <person name="Lee H."/>
            <person name="Kwak M.-J."/>
        </authorList>
    </citation>
    <scope>NUCLEOTIDE SEQUENCE [LARGE SCALE GENOMIC DNA]</scope>
    <source>
        <strain evidence="2 3">DS-123</strain>
    </source>
</reference>
<dbReference type="AlphaFoldDB" id="A0A160DST5"/>
<protein>
    <submittedName>
        <fullName evidence="2">Uncharacterized protein</fullName>
    </submittedName>
</protein>
<dbReference type="KEGG" id="dko:I596_950"/>
<dbReference type="STRING" id="1300342.I596_950"/>
<sequence length="81" mass="9043">MATPRGNAVHGGGTTDEARHRQPARPLGEAPYTGANRIRFEGTLSAGTDRHPRFSTCIQPRRPAGRNRRERRRGDSSLHRE</sequence>
<organism evidence="2 3">
    <name type="scientific">Dokdonella koreensis DS-123</name>
    <dbReference type="NCBI Taxonomy" id="1300342"/>
    <lineage>
        <taxon>Bacteria</taxon>
        <taxon>Pseudomonadati</taxon>
        <taxon>Pseudomonadota</taxon>
        <taxon>Gammaproteobacteria</taxon>
        <taxon>Lysobacterales</taxon>
        <taxon>Rhodanobacteraceae</taxon>
        <taxon>Dokdonella</taxon>
    </lineage>
</organism>
<dbReference type="Proteomes" id="UP000076830">
    <property type="component" value="Chromosome"/>
</dbReference>
<proteinExistence type="predicted"/>
<accession>A0A160DST5</accession>
<gene>
    <name evidence="2" type="ORF">I596_950</name>
</gene>
<name>A0A160DST5_9GAMM</name>
<evidence type="ECO:0000256" key="1">
    <source>
        <dbReference type="SAM" id="MobiDB-lite"/>
    </source>
</evidence>